<geneLocation type="mitochondrion" evidence="2"/>
<keyword evidence="1" id="KW-0812">Transmembrane</keyword>
<feature type="transmembrane region" description="Helical" evidence="1">
    <location>
        <begin position="6"/>
        <end position="30"/>
    </location>
</feature>
<evidence type="ECO:0000313" key="2">
    <source>
        <dbReference type="EMBL" id="ART31079.1"/>
    </source>
</evidence>
<gene>
    <name evidence="2" type="ORF">AEK19_MT0848</name>
    <name evidence="3" type="ORF">AEK19_MT1861</name>
</gene>
<keyword evidence="2" id="KW-0496">Mitochondrion</keyword>
<dbReference type="EMBL" id="KY774314">
    <property type="protein sequence ID" value="ART31079.1"/>
    <property type="molecule type" value="Genomic_DNA"/>
</dbReference>
<name>A0A1Y0B147_9LAMI</name>
<reference evidence="2" key="1">
    <citation type="submission" date="2017-03" db="EMBL/GenBank/DDBJ databases">
        <title>The mitochondrial genome of the carnivorous plant Utricularia reniformis (Lentibulariaceae): structure, comparative analysis and evolutionary landmarks.</title>
        <authorList>
            <person name="Silva S.R."/>
            <person name="Alvarenga D.O."/>
            <person name="Michael T.P."/>
            <person name="Miranda V.F.O."/>
            <person name="Varani A.M."/>
        </authorList>
    </citation>
    <scope>NUCLEOTIDE SEQUENCE</scope>
</reference>
<dbReference type="AlphaFoldDB" id="A0A1Y0B147"/>
<evidence type="ECO:0000256" key="1">
    <source>
        <dbReference type="SAM" id="Phobius"/>
    </source>
</evidence>
<protein>
    <submittedName>
        <fullName evidence="2">Uncharacterized protein</fullName>
    </submittedName>
</protein>
<proteinExistence type="predicted"/>
<keyword evidence="1" id="KW-1133">Transmembrane helix</keyword>
<dbReference type="EMBL" id="KY774314">
    <property type="protein sequence ID" value="ART32032.1"/>
    <property type="molecule type" value="Genomic_DNA"/>
</dbReference>
<organism evidence="2">
    <name type="scientific">Utricularia reniformis</name>
    <dbReference type="NCBI Taxonomy" id="192314"/>
    <lineage>
        <taxon>Eukaryota</taxon>
        <taxon>Viridiplantae</taxon>
        <taxon>Streptophyta</taxon>
        <taxon>Embryophyta</taxon>
        <taxon>Tracheophyta</taxon>
        <taxon>Spermatophyta</taxon>
        <taxon>Magnoliopsida</taxon>
        <taxon>eudicotyledons</taxon>
        <taxon>Gunneridae</taxon>
        <taxon>Pentapetalae</taxon>
        <taxon>asterids</taxon>
        <taxon>lamiids</taxon>
        <taxon>Lamiales</taxon>
        <taxon>Lentibulariaceae</taxon>
        <taxon>Utricularia</taxon>
    </lineage>
</organism>
<accession>A0A1Y0B147</accession>
<sequence>MLEIGLFFYAIPHFLFDFLGCEALIFFILVSK</sequence>
<evidence type="ECO:0000313" key="3">
    <source>
        <dbReference type="EMBL" id="ART32032.1"/>
    </source>
</evidence>
<keyword evidence="1" id="KW-0472">Membrane</keyword>